<dbReference type="PaxDb" id="55529-EKX35971"/>
<organism evidence="1">
    <name type="scientific">Guillardia theta (strain CCMP2712)</name>
    <name type="common">Cryptophyte</name>
    <dbReference type="NCBI Taxonomy" id="905079"/>
    <lineage>
        <taxon>Eukaryota</taxon>
        <taxon>Cryptophyceae</taxon>
        <taxon>Pyrenomonadales</taxon>
        <taxon>Geminigeraceae</taxon>
        <taxon>Guillardia</taxon>
    </lineage>
</organism>
<evidence type="ECO:0000313" key="2">
    <source>
        <dbReference type="EnsemblProtists" id="EKX35971"/>
    </source>
</evidence>
<dbReference type="RefSeq" id="XP_005822951.1">
    <property type="nucleotide sequence ID" value="XM_005822894.1"/>
</dbReference>
<protein>
    <submittedName>
        <fullName evidence="1 2">Uncharacterized protein</fullName>
    </submittedName>
</protein>
<gene>
    <name evidence="1" type="ORF">GUITHDRAFT_155355</name>
</gene>
<evidence type="ECO:0000313" key="1">
    <source>
        <dbReference type="EMBL" id="EKX35971.1"/>
    </source>
</evidence>
<dbReference type="EnsemblProtists" id="EKX35971">
    <property type="protein sequence ID" value="EKX35971"/>
    <property type="gene ID" value="GUITHDRAFT_155355"/>
</dbReference>
<dbReference type="EMBL" id="JH993081">
    <property type="protein sequence ID" value="EKX35971.1"/>
    <property type="molecule type" value="Genomic_DNA"/>
</dbReference>
<proteinExistence type="predicted"/>
<dbReference type="AlphaFoldDB" id="L1IIB8"/>
<evidence type="ECO:0000313" key="3">
    <source>
        <dbReference type="Proteomes" id="UP000011087"/>
    </source>
</evidence>
<accession>L1IIB8</accession>
<dbReference type="KEGG" id="gtt:GUITHDRAFT_155355"/>
<keyword evidence="3" id="KW-1185">Reference proteome</keyword>
<dbReference type="GeneID" id="17292699"/>
<reference evidence="2" key="3">
    <citation type="submission" date="2015-06" db="UniProtKB">
        <authorList>
            <consortium name="EnsemblProtists"/>
        </authorList>
    </citation>
    <scope>IDENTIFICATION</scope>
</reference>
<reference evidence="3" key="2">
    <citation type="submission" date="2012-11" db="EMBL/GenBank/DDBJ databases">
        <authorList>
            <person name="Kuo A."/>
            <person name="Curtis B.A."/>
            <person name="Tanifuji G."/>
            <person name="Burki F."/>
            <person name="Gruber A."/>
            <person name="Irimia M."/>
            <person name="Maruyama S."/>
            <person name="Arias M.C."/>
            <person name="Ball S.G."/>
            <person name="Gile G.H."/>
            <person name="Hirakawa Y."/>
            <person name="Hopkins J.F."/>
            <person name="Rensing S.A."/>
            <person name="Schmutz J."/>
            <person name="Symeonidi A."/>
            <person name="Elias M."/>
            <person name="Eveleigh R.J."/>
            <person name="Herman E.K."/>
            <person name="Klute M.J."/>
            <person name="Nakayama T."/>
            <person name="Obornik M."/>
            <person name="Reyes-Prieto A."/>
            <person name="Armbrust E.V."/>
            <person name="Aves S.J."/>
            <person name="Beiko R.G."/>
            <person name="Coutinho P."/>
            <person name="Dacks J.B."/>
            <person name="Durnford D.G."/>
            <person name="Fast N.M."/>
            <person name="Green B.R."/>
            <person name="Grisdale C."/>
            <person name="Hempe F."/>
            <person name="Henrissat B."/>
            <person name="Hoppner M.P."/>
            <person name="Ishida K.-I."/>
            <person name="Kim E."/>
            <person name="Koreny L."/>
            <person name="Kroth P.G."/>
            <person name="Liu Y."/>
            <person name="Malik S.-B."/>
            <person name="Maier U.G."/>
            <person name="McRose D."/>
            <person name="Mock T."/>
            <person name="Neilson J.A."/>
            <person name="Onodera N.T."/>
            <person name="Poole A.M."/>
            <person name="Pritham E.J."/>
            <person name="Richards T.A."/>
            <person name="Rocap G."/>
            <person name="Roy S.W."/>
            <person name="Sarai C."/>
            <person name="Schaack S."/>
            <person name="Shirato S."/>
            <person name="Slamovits C.H."/>
            <person name="Spencer D.F."/>
            <person name="Suzuki S."/>
            <person name="Worden A.Z."/>
            <person name="Zauner S."/>
            <person name="Barry K."/>
            <person name="Bell C."/>
            <person name="Bharti A.K."/>
            <person name="Crow J.A."/>
            <person name="Grimwood J."/>
            <person name="Kramer R."/>
            <person name="Lindquist E."/>
            <person name="Lucas S."/>
            <person name="Salamov A."/>
            <person name="McFadden G.I."/>
            <person name="Lane C.E."/>
            <person name="Keeling P.J."/>
            <person name="Gray M.W."/>
            <person name="Grigoriev I.V."/>
            <person name="Archibald J.M."/>
        </authorList>
    </citation>
    <scope>NUCLEOTIDE SEQUENCE</scope>
    <source>
        <strain evidence="3">CCMP2712</strain>
    </source>
</reference>
<reference evidence="1 3" key="1">
    <citation type="journal article" date="2012" name="Nature">
        <title>Algal genomes reveal evolutionary mosaicism and the fate of nucleomorphs.</title>
        <authorList>
            <consortium name="DOE Joint Genome Institute"/>
            <person name="Curtis B.A."/>
            <person name="Tanifuji G."/>
            <person name="Burki F."/>
            <person name="Gruber A."/>
            <person name="Irimia M."/>
            <person name="Maruyama S."/>
            <person name="Arias M.C."/>
            <person name="Ball S.G."/>
            <person name="Gile G.H."/>
            <person name="Hirakawa Y."/>
            <person name="Hopkins J.F."/>
            <person name="Kuo A."/>
            <person name="Rensing S.A."/>
            <person name="Schmutz J."/>
            <person name="Symeonidi A."/>
            <person name="Elias M."/>
            <person name="Eveleigh R.J."/>
            <person name="Herman E.K."/>
            <person name="Klute M.J."/>
            <person name="Nakayama T."/>
            <person name="Obornik M."/>
            <person name="Reyes-Prieto A."/>
            <person name="Armbrust E.V."/>
            <person name="Aves S.J."/>
            <person name="Beiko R.G."/>
            <person name="Coutinho P."/>
            <person name="Dacks J.B."/>
            <person name="Durnford D.G."/>
            <person name="Fast N.M."/>
            <person name="Green B.R."/>
            <person name="Grisdale C.J."/>
            <person name="Hempel F."/>
            <person name="Henrissat B."/>
            <person name="Hoppner M.P."/>
            <person name="Ishida K."/>
            <person name="Kim E."/>
            <person name="Koreny L."/>
            <person name="Kroth P.G."/>
            <person name="Liu Y."/>
            <person name="Malik S.B."/>
            <person name="Maier U.G."/>
            <person name="McRose D."/>
            <person name="Mock T."/>
            <person name="Neilson J.A."/>
            <person name="Onodera N.T."/>
            <person name="Poole A.M."/>
            <person name="Pritham E.J."/>
            <person name="Richards T.A."/>
            <person name="Rocap G."/>
            <person name="Roy S.W."/>
            <person name="Sarai C."/>
            <person name="Schaack S."/>
            <person name="Shirato S."/>
            <person name="Slamovits C.H."/>
            <person name="Spencer D.F."/>
            <person name="Suzuki S."/>
            <person name="Worden A.Z."/>
            <person name="Zauner S."/>
            <person name="Barry K."/>
            <person name="Bell C."/>
            <person name="Bharti A.K."/>
            <person name="Crow J.A."/>
            <person name="Grimwood J."/>
            <person name="Kramer R."/>
            <person name="Lindquist E."/>
            <person name="Lucas S."/>
            <person name="Salamov A."/>
            <person name="McFadden G.I."/>
            <person name="Lane C.E."/>
            <person name="Keeling P.J."/>
            <person name="Gray M.W."/>
            <person name="Grigoriev I.V."/>
            <person name="Archibald J.M."/>
        </authorList>
    </citation>
    <scope>NUCLEOTIDE SEQUENCE</scope>
    <source>
        <strain evidence="1 3">CCMP2712</strain>
    </source>
</reference>
<dbReference type="HOGENOM" id="CLU_2488153_0_0_1"/>
<sequence>MFAPLLRSQQLLTVCCAVFHPFKQRFQLSAISAGRAKARLGWPGDERAAVEMVTAQDGDLLSFTRITWNALRDAKELKTIEDPVSLP</sequence>
<dbReference type="Proteomes" id="UP000011087">
    <property type="component" value="Unassembled WGS sequence"/>
</dbReference>
<name>L1IIB8_GUITC</name>